<comment type="caution">
    <text evidence="3">The sequence shown here is derived from an EMBL/GenBank/DDBJ whole genome shotgun (WGS) entry which is preliminary data.</text>
</comment>
<feature type="region of interest" description="Disordered" evidence="1">
    <location>
        <begin position="41"/>
        <end position="64"/>
    </location>
</feature>
<dbReference type="GO" id="GO:1904262">
    <property type="term" value="P:negative regulation of TORC1 signaling"/>
    <property type="evidence" value="ECO:0007669"/>
    <property type="project" value="TreeGrafter"/>
</dbReference>
<evidence type="ECO:0000313" key="3">
    <source>
        <dbReference type="EMBL" id="GMM36328.1"/>
    </source>
</evidence>
<dbReference type="GeneID" id="90074303"/>
<dbReference type="InterPro" id="IPR048255">
    <property type="entry name" value="IML1_N"/>
</dbReference>
<dbReference type="GO" id="GO:0034198">
    <property type="term" value="P:cellular response to amino acid starvation"/>
    <property type="evidence" value="ECO:0007669"/>
    <property type="project" value="TreeGrafter"/>
</dbReference>
<feature type="region of interest" description="Disordered" evidence="1">
    <location>
        <begin position="921"/>
        <end position="945"/>
    </location>
</feature>
<gene>
    <name evidence="3" type="ORF">DASC09_036530</name>
</gene>
<feature type="domain" description="Vacuolar membrane-associated protein Iml1 N-terminal" evidence="2">
    <location>
        <begin position="191"/>
        <end position="465"/>
    </location>
</feature>
<organism evidence="3 4">
    <name type="scientific">Saccharomycopsis crataegensis</name>
    <dbReference type="NCBI Taxonomy" id="43959"/>
    <lineage>
        <taxon>Eukaryota</taxon>
        <taxon>Fungi</taxon>
        <taxon>Dikarya</taxon>
        <taxon>Ascomycota</taxon>
        <taxon>Saccharomycotina</taxon>
        <taxon>Saccharomycetes</taxon>
        <taxon>Saccharomycopsidaceae</taxon>
        <taxon>Saccharomycopsis</taxon>
    </lineage>
</organism>
<evidence type="ECO:0000256" key="1">
    <source>
        <dbReference type="SAM" id="MobiDB-lite"/>
    </source>
</evidence>
<name>A0AAV5QQ93_9ASCO</name>
<proteinExistence type="predicted"/>
<dbReference type="RefSeq" id="XP_064853324.1">
    <property type="nucleotide sequence ID" value="XM_064997252.1"/>
</dbReference>
<dbReference type="GO" id="GO:0005096">
    <property type="term" value="F:GTPase activator activity"/>
    <property type="evidence" value="ECO:0007669"/>
    <property type="project" value="InterPro"/>
</dbReference>
<dbReference type="PANTHER" id="PTHR13179">
    <property type="entry name" value="DEP DOMAIN CONTAINING PROTEIN 5"/>
    <property type="match status" value="1"/>
</dbReference>
<evidence type="ECO:0000259" key="2">
    <source>
        <dbReference type="Pfam" id="PF12257"/>
    </source>
</evidence>
<evidence type="ECO:0000313" key="4">
    <source>
        <dbReference type="Proteomes" id="UP001360560"/>
    </source>
</evidence>
<feature type="compositionally biased region" description="Basic and acidic residues" evidence="1">
    <location>
        <begin position="47"/>
        <end position="59"/>
    </location>
</feature>
<dbReference type="GO" id="GO:0010508">
    <property type="term" value="P:positive regulation of autophagy"/>
    <property type="evidence" value="ECO:0007669"/>
    <property type="project" value="TreeGrafter"/>
</dbReference>
<feature type="compositionally biased region" description="Basic and acidic residues" evidence="1">
    <location>
        <begin position="619"/>
        <end position="628"/>
    </location>
</feature>
<feature type="compositionally biased region" description="Polar residues" evidence="1">
    <location>
        <begin position="932"/>
        <end position="941"/>
    </location>
</feature>
<feature type="region of interest" description="Disordered" evidence="1">
    <location>
        <begin position="874"/>
        <end position="901"/>
    </location>
</feature>
<accession>A0AAV5QQ93</accession>
<dbReference type="GO" id="GO:1990130">
    <property type="term" value="C:GATOR1 complex"/>
    <property type="evidence" value="ECO:0007669"/>
    <property type="project" value="TreeGrafter"/>
</dbReference>
<dbReference type="PANTHER" id="PTHR13179:SF8">
    <property type="entry name" value="GATOR COMPLEX PROTEIN DEPDC5"/>
    <property type="match status" value="1"/>
</dbReference>
<sequence length="1772" mass="203088">MSQFQSFLFDTGAGEEPHLSQPSNLQESFLVIPDRVSKDSNTAVKVNDNRPALDSKNEQSGKISKHANKYELTVSLHDHSTSGENVLVDLNSVPGLKVGDFAMLYKKSSNPLPNKKDSINNADSKKLKAKKGKKRLIFQIKEMDSQLLKRLNNKFQISLCNNSLPLYLNIKKSNQLCIKKISPETYHINLIEVYIKDIYLSRGDMWILSNHIVNNYSYCYVGQNLTIFNSINLAISKIHIRDSNVYSGIIDKAKTKIVFRSKSSKLTFMIQLSSDMFHFDVNGDILYNKIINSLFPSIFQSWLDMGTNHLITVILFTSIVDDDDDQLLSCKLGETFNNSKDYYRIVVDQININHWSKIMINLRYEILKFREDIQLVRKQLLPSVKGNIVQALNLSTILMLNNVNNSTSLRHTQNHFILVTPGSGLFDIDISMFEKTVKKILKLDISIDLICLGARPIHYTPMFRYRNLNNKLIYRFPVWFNCFFWIHNSFVNSFNLMDNSDNSQKNIIKMMKNKSNKLSIDDEDMNIEYAMKCKIYELQMMGVMEYEMSGLQVPYLSSKIVDSSTKETFRFIKEYIDEYDDKVFNNSYIDVDEDRIDEVISAIFSSDEKKSQLNFSVNDNKDTNDHKKIKDKKKIAKNKSEKSPVGDGVQKANANEPADKDEHRVSKRSSKQLLSKKSLLFPLTDAKGAAAQSVVLTDDISGTTSEKLGASAYSTLMETQSKKNENSPSLQSQNHQLTALFRERDDTLSLMSSVSNTGSLRLASTDDLTLNKQKTNNSSVTQLFMRSQKESPNSSAIGTRSNTLRNISERLFQVLGNHENTKANVNEVANVNNSFTEIKDDQSVLSRKSQASRNVSKTMKGLNFTSPSYYKASPSLQDLGMKKDKSSSSSMKASNKKSGFKNHDTRFRYKMVMEQERLKIDEEKSKSESISTVMPPNGSSKKLTEPTNKIKEDLPKLKLSRVKGKGNDQEAYLGILIENPMKLHDIDLDFGSINFGKWNNTYSVTPKTQKMNEKFKNRHALEMFAVDGSLLTSPSNKFHESNNLNSNNTNQKAKENLISWRSLLCPASLPTTSNEFPDPAELKYGYSLISYEILPNSKFKDLISVKDLFKEMIYVRLMMGFQICDASSNEIIRNFEINENGSFQKNVSMLSYYLPKDFGDRDLPLNSYNPIAYLIVTDEVHRIFLDFYGNIRVRIFKQDAVQENQKHIVDAVELNSLGNNGNAKKQVEGTSNAPHKDSAYKPFVRTRYDTHYREVEFGPSTFAMTQYNWNKIDYYLAGNFDERHADFAYDEDDKINVFQIRLVIVRSSRASGKAVDNFGNDYTSEKDSALDNNSFLSKAASVNETGNYSKHFENVKNFLKFVQKDEYRGSDDYENYEHESSALTNGNKMKPMILDIDPSNKSHKPEILKIYYDDISQNMFNRTGYSFDMNCFHIKLQWLATTPKLIDDLVTKWAHACERFQLKLIEVPTYEAYKTPKINPFHSFVNIKCCYNPWDYVDEYFGNLDGPMNKYFYHNYLLQACDFYLDDGNEKFINDEYTISDSVHLTDHQNSEDNISVINVTDYNKASGEDFKYIQYIHKSGAYLAELKENGEFFLAPNNIFIARINLRKQALRKKQKENDLKGYNNNSATSNNGNNKMNDSLFSDINNGYSAIYNSERDYMNDYVNYETAKVTDEDDLFFDSQSIMINFLEKCNSSDYLKKIFSEAREAWMNKSERKIGSYNKVTDSLMENKGSSFESNLQEINAKYSAGAAENAEILSNSDLHSSKSLYNH</sequence>
<dbReference type="EMBL" id="BTFZ01000011">
    <property type="protein sequence ID" value="GMM36328.1"/>
    <property type="molecule type" value="Genomic_DNA"/>
</dbReference>
<dbReference type="InterPro" id="IPR027244">
    <property type="entry name" value="IML1"/>
</dbReference>
<protein>
    <submittedName>
        <fullName evidence="3">GTPase-activating protein</fullName>
    </submittedName>
</protein>
<reference evidence="3 4" key="1">
    <citation type="journal article" date="2023" name="Elife">
        <title>Identification of key yeast species and microbe-microbe interactions impacting larval growth of Drosophila in the wild.</title>
        <authorList>
            <person name="Mure A."/>
            <person name="Sugiura Y."/>
            <person name="Maeda R."/>
            <person name="Honda K."/>
            <person name="Sakurai N."/>
            <person name="Takahashi Y."/>
            <person name="Watada M."/>
            <person name="Katoh T."/>
            <person name="Gotoh A."/>
            <person name="Gotoh Y."/>
            <person name="Taniguchi I."/>
            <person name="Nakamura K."/>
            <person name="Hayashi T."/>
            <person name="Katayama T."/>
            <person name="Uemura T."/>
            <person name="Hattori Y."/>
        </authorList>
    </citation>
    <scope>NUCLEOTIDE SEQUENCE [LARGE SCALE GENOMIC DNA]</scope>
    <source>
        <strain evidence="3 4">SC-9</strain>
    </source>
</reference>
<feature type="region of interest" description="Disordered" evidence="1">
    <location>
        <begin position="615"/>
        <end position="670"/>
    </location>
</feature>
<dbReference type="Proteomes" id="UP001360560">
    <property type="component" value="Unassembled WGS sequence"/>
</dbReference>
<dbReference type="Pfam" id="PF12257">
    <property type="entry name" value="IML1"/>
    <property type="match status" value="1"/>
</dbReference>
<keyword evidence="4" id="KW-1185">Reference proteome</keyword>